<keyword evidence="3" id="KW-1185">Reference proteome</keyword>
<name>A0A5R9BCA2_9MICC</name>
<reference evidence="2 3" key="1">
    <citation type="submission" date="2019-05" db="EMBL/GenBank/DDBJ databases">
        <title>Nesterenkonia sp. GY074 isolated from the Southern Atlantic Ocean.</title>
        <authorList>
            <person name="Zhang G."/>
        </authorList>
    </citation>
    <scope>NUCLEOTIDE SEQUENCE [LARGE SCALE GENOMIC DNA]</scope>
    <source>
        <strain evidence="2 3">GY074</strain>
    </source>
</reference>
<proteinExistence type="predicted"/>
<gene>
    <name evidence="2" type="ORF">FEF26_05710</name>
</gene>
<feature type="region of interest" description="Disordered" evidence="1">
    <location>
        <begin position="1"/>
        <end position="44"/>
    </location>
</feature>
<feature type="compositionally biased region" description="Basic and acidic residues" evidence="1">
    <location>
        <begin position="19"/>
        <end position="30"/>
    </location>
</feature>
<evidence type="ECO:0000313" key="3">
    <source>
        <dbReference type="Proteomes" id="UP000310458"/>
    </source>
</evidence>
<sequence>MTGRSRIPAGAELTPPASETDRPRPDDLPHRAHFGTVGRLGGGHSHVLPRRLRGLERSDDFISCYPEGDFGEKGFVDSFEDSGSNGWATYIEEISVENPGLTVGLLVSCTAWTLLVGRGPLERLTGWGAGRLVDSRQHGAAARL</sequence>
<dbReference type="OrthoDB" id="4966979at2"/>
<evidence type="ECO:0000313" key="2">
    <source>
        <dbReference type="EMBL" id="TLP98285.1"/>
    </source>
</evidence>
<comment type="caution">
    <text evidence="2">The sequence shown here is derived from an EMBL/GenBank/DDBJ whole genome shotgun (WGS) entry which is preliminary data.</text>
</comment>
<dbReference type="RefSeq" id="WP_138252573.1">
    <property type="nucleotide sequence ID" value="NZ_VAVZ01000011.1"/>
</dbReference>
<dbReference type="EMBL" id="VAVZ01000011">
    <property type="protein sequence ID" value="TLP98285.1"/>
    <property type="molecule type" value="Genomic_DNA"/>
</dbReference>
<dbReference type="Proteomes" id="UP000310458">
    <property type="component" value="Unassembled WGS sequence"/>
</dbReference>
<organism evidence="2 3">
    <name type="scientific">Nesterenkonia salmonea</name>
    <dbReference type="NCBI Taxonomy" id="1804987"/>
    <lineage>
        <taxon>Bacteria</taxon>
        <taxon>Bacillati</taxon>
        <taxon>Actinomycetota</taxon>
        <taxon>Actinomycetes</taxon>
        <taxon>Micrococcales</taxon>
        <taxon>Micrococcaceae</taxon>
        <taxon>Nesterenkonia</taxon>
    </lineage>
</organism>
<accession>A0A5R9BCA2</accession>
<protein>
    <submittedName>
        <fullName evidence="2">Uncharacterized protein</fullName>
    </submittedName>
</protein>
<dbReference type="AlphaFoldDB" id="A0A5R9BCA2"/>
<evidence type="ECO:0000256" key="1">
    <source>
        <dbReference type="SAM" id="MobiDB-lite"/>
    </source>
</evidence>